<dbReference type="PANTHER" id="PTHR21064:SF6">
    <property type="entry name" value="AMINOGLYCOSIDE PHOSPHOTRANSFERASE DOMAIN-CONTAINING PROTEIN"/>
    <property type="match status" value="1"/>
</dbReference>
<evidence type="ECO:0000256" key="6">
    <source>
        <dbReference type="ARBA" id="ARBA00022840"/>
    </source>
</evidence>
<evidence type="ECO:0000256" key="3">
    <source>
        <dbReference type="ARBA" id="ARBA00022697"/>
    </source>
</evidence>
<protein>
    <recommendedName>
        <fullName evidence="8 9">Homoserine kinase</fullName>
        <shortName evidence="8">HK</shortName>
        <shortName evidence="8">HSK</shortName>
        <ecNumber evidence="8 9">2.7.1.39</ecNumber>
    </recommendedName>
</protein>
<dbReference type="GO" id="GO:0004413">
    <property type="term" value="F:homoserine kinase activity"/>
    <property type="evidence" value="ECO:0007669"/>
    <property type="project" value="UniProtKB-UniRule"/>
</dbReference>
<sequence>MAVFTTVSRDELARWLQSFDLGELLGYEGIASGIENTNYFVDLARGRFVLTLFERLSPQELPFYLELMKHLASHGIACPDPVADREGRLLSTLHAKPAALVTRLAGRARMDPGPAHCALVGEALARMHLAAVDYPGTLPNLRGLPWWVETTPKVLPFLSTDQSALLRDELATQQRFADGRVCAALPRTAVHADLFRDNVLFDQAADGSPRLGGVIDFYFAGVDSWVFDLAVTVNDWCIVDADGRFDDAKLAALLGAYRAVRRPSEAEAEAWPTMLRAAALRFWLSRLFDLHLPRPAEMVTPKDPAEFERILSARRDSASAPLC</sequence>
<name>A0A5C8P4J4_9BURK</name>
<keyword evidence="5 8" id="KW-0418">Kinase</keyword>
<dbReference type="SUPFAM" id="SSF56112">
    <property type="entry name" value="Protein kinase-like (PK-like)"/>
    <property type="match status" value="1"/>
</dbReference>
<feature type="domain" description="Aminoglycoside phosphotransferase" evidence="10">
    <location>
        <begin position="28"/>
        <end position="261"/>
    </location>
</feature>
<dbReference type="OrthoDB" id="9777460at2"/>
<gene>
    <name evidence="8" type="primary">thrB</name>
    <name evidence="11" type="ORF">FHP08_00660</name>
</gene>
<evidence type="ECO:0000313" key="12">
    <source>
        <dbReference type="Proteomes" id="UP000321548"/>
    </source>
</evidence>
<evidence type="ECO:0000256" key="9">
    <source>
        <dbReference type="NCBIfam" id="TIGR00938"/>
    </source>
</evidence>
<evidence type="ECO:0000256" key="2">
    <source>
        <dbReference type="ARBA" id="ARBA00022679"/>
    </source>
</evidence>
<evidence type="ECO:0000256" key="4">
    <source>
        <dbReference type="ARBA" id="ARBA00022741"/>
    </source>
</evidence>
<dbReference type="EMBL" id="VDUY01000001">
    <property type="protein sequence ID" value="TXL68243.1"/>
    <property type="molecule type" value="Genomic_DNA"/>
</dbReference>
<evidence type="ECO:0000256" key="1">
    <source>
        <dbReference type="ARBA" id="ARBA00022605"/>
    </source>
</evidence>
<dbReference type="GO" id="GO:0005524">
    <property type="term" value="F:ATP binding"/>
    <property type="evidence" value="ECO:0007669"/>
    <property type="project" value="UniProtKB-KW"/>
</dbReference>
<dbReference type="InterPro" id="IPR011009">
    <property type="entry name" value="Kinase-like_dom_sf"/>
</dbReference>
<dbReference type="Pfam" id="PF01636">
    <property type="entry name" value="APH"/>
    <property type="match status" value="1"/>
</dbReference>
<comment type="catalytic activity">
    <reaction evidence="8">
        <text>L-homoserine + ATP = O-phospho-L-homoserine + ADP + H(+)</text>
        <dbReference type="Rhea" id="RHEA:13985"/>
        <dbReference type="ChEBI" id="CHEBI:15378"/>
        <dbReference type="ChEBI" id="CHEBI:30616"/>
        <dbReference type="ChEBI" id="CHEBI:57476"/>
        <dbReference type="ChEBI" id="CHEBI:57590"/>
        <dbReference type="ChEBI" id="CHEBI:456216"/>
        <dbReference type="EC" id="2.7.1.39"/>
    </reaction>
</comment>
<dbReference type="RefSeq" id="WP_147702384.1">
    <property type="nucleotide sequence ID" value="NZ_VDUY01000001.1"/>
</dbReference>
<comment type="similarity">
    <text evidence="7 8">Belongs to the pseudomonas-type ThrB family.</text>
</comment>
<reference evidence="11 12" key="1">
    <citation type="submission" date="2019-06" db="EMBL/GenBank/DDBJ databases">
        <title>Quisquiliibacterium sp. nov., isolated from a maize field.</title>
        <authorList>
            <person name="Lin S.-Y."/>
            <person name="Tsai C.-F."/>
            <person name="Young C.-C."/>
        </authorList>
    </citation>
    <scope>NUCLEOTIDE SEQUENCE [LARGE SCALE GENOMIC DNA]</scope>
    <source>
        <strain evidence="11 12">CC-CFT501</strain>
    </source>
</reference>
<dbReference type="CDD" id="cd05153">
    <property type="entry name" value="HomoserineK_II"/>
    <property type="match status" value="1"/>
</dbReference>
<keyword evidence="6 8" id="KW-0067">ATP-binding</keyword>
<dbReference type="EC" id="2.7.1.39" evidence="8 9"/>
<dbReference type="PANTHER" id="PTHR21064">
    <property type="entry name" value="AMINOGLYCOSIDE PHOSPHOTRANSFERASE DOMAIN-CONTAINING PROTEIN-RELATED"/>
    <property type="match status" value="1"/>
</dbReference>
<organism evidence="11 12">
    <name type="scientific">Zeimonas arvi</name>
    <dbReference type="NCBI Taxonomy" id="2498847"/>
    <lineage>
        <taxon>Bacteria</taxon>
        <taxon>Pseudomonadati</taxon>
        <taxon>Pseudomonadota</taxon>
        <taxon>Betaproteobacteria</taxon>
        <taxon>Burkholderiales</taxon>
        <taxon>Burkholderiaceae</taxon>
        <taxon>Zeimonas</taxon>
    </lineage>
</organism>
<dbReference type="HAMAP" id="MF_00301">
    <property type="entry name" value="Homoser_kinase_2"/>
    <property type="match status" value="1"/>
</dbReference>
<dbReference type="NCBIfam" id="TIGR00938">
    <property type="entry name" value="thrB_alt"/>
    <property type="match status" value="1"/>
</dbReference>
<dbReference type="AlphaFoldDB" id="A0A5C8P4J4"/>
<keyword evidence="1 8" id="KW-0028">Amino-acid biosynthesis</keyword>
<dbReference type="UniPathway" id="UPA00050">
    <property type="reaction ID" value="UER00064"/>
</dbReference>
<evidence type="ECO:0000256" key="7">
    <source>
        <dbReference type="ARBA" id="ARBA00038240"/>
    </source>
</evidence>
<evidence type="ECO:0000256" key="8">
    <source>
        <dbReference type="HAMAP-Rule" id="MF_00301"/>
    </source>
</evidence>
<dbReference type="Gene3D" id="3.90.1200.10">
    <property type="match status" value="1"/>
</dbReference>
<dbReference type="InterPro" id="IPR002575">
    <property type="entry name" value="Aminoglycoside_PTrfase"/>
</dbReference>
<keyword evidence="12" id="KW-1185">Reference proteome</keyword>
<dbReference type="InterPro" id="IPR005280">
    <property type="entry name" value="Homoserine_kinase_II"/>
</dbReference>
<dbReference type="InterPro" id="IPR050249">
    <property type="entry name" value="Pseudomonas-type_ThrB"/>
</dbReference>
<keyword evidence="4 8" id="KW-0547">Nucleotide-binding</keyword>
<comment type="pathway">
    <text evidence="8">Amino-acid biosynthesis; L-threonine biosynthesis; L-threonine from L-aspartate: step 4/5.</text>
</comment>
<accession>A0A5C8P4J4</accession>
<evidence type="ECO:0000256" key="5">
    <source>
        <dbReference type="ARBA" id="ARBA00022777"/>
    </source>
</evidence>
<keyword evidence="3 8" id="KW-0791">Threonine biosynthesis</keyword>
<dbReference type="NCBIfam" id="NF003558">
    <property type="entry name" value="PRK05231.1"/>
    <property type="match status" value="1"/>
</dbReference>
<dbReference type="Proteomes" id="UP000321548">
    <property type="component" value="Unassembled WGS sequence"/>
</dbReference>
<evidence type="ECO:0000313" key="11">
    <source>
        <dbReference type="EMBL" id="TXL68243.1"/>
    </source>
</evidence>
<proteinExistence type="inferred from homology"/>
<dbReference type="GO" id="GO:0009088">
    <property type="term" value="P:threonine biosynthetic process"/>
    <property type="evidence" value="ECO:0007669"/>
    <property type="project" value="UniProtKB-UniRule"/>
</dbReference>
<comment type="caution">
    <text evidence="11">The sequence shown here is derived from an EMBL/GenBank/DDBJ whole genome shotgun (WGS) entry which is preliminary data.</text>
</comment>
<dbReference type="Gene3D" id="3.30.200.20">
    <property type="entry name" value="Phosphorylase Kinase, domain 1"/>
    <property type="match status" value="1"/>
</dbReference>
<keyword evidence="2 8" id="KW-0808">Transferase</keyword>
<evidence type="ECO:0000259" key="10">
    <source>
        <dbReference type="Pfam" id="PF01636"/>
    </source>
</evidence>